<sequence>MKLLAICMLWETCSPSFYRTIVKEDCLCLPSVSYLRQLSEALNLNTGISSSTNSYLKTRFNSISPGSRKVSLIFDEVYSSQRIEFVGGKFYGSNADDTPQRTVLCFIIKSVVTKYNDIVAMVPIVTINTKVIKECTMSAIKLETEIGFDIVTLVCDGHASNRKFYHQELCEG</sequence>
<dbReference type="EMBL" id="HACA01006932">
    <property type="protein sequence ID" value="CDW24293.1"/>
    <property type="molecule type" value="Transcribed_RNA"/>
</dbReference>
<proteinExistence type="predicted"/>
<dbReference type="OrthoDB" id="5988927at2759"/>
<reference evidence="2" key="1">
    <citation type="submission" date="2014-05" db="EMBL/GenBank/DDBJ databases">
        <authorList>
            <person name="Chronopoulou M."/>
        </authorList>
    </citation>
    <scope>NUCLEOTIDE SEQUENCE</scope>
    <source>
        <tissue evidence="2">Whole organism</tissue>
    </source>
</reference>
<evidence type="ECO:0000259" key="1">
    <source>
        <dbReference type="Pfam" id="PF21787"/>
    </source>
</evidence>
<protein>
    <submittedName>
        <fullName evidence="2">Putative LOC100568865 [Acyrthosiphon pisum]</fullName>
    </submittedName>
</protein>
<dbReference type="AlphaFoldDB" id="A0A0K2TE42"/>
<organism evidence="2">
    <name type="scientific">Lepeophtheirus salmonis</name>
    <name type="common">Salmon louse</name>
    <name type="synonym">Caligus salmonis</name>
    <dbReference type="NCBI Taxonomy" id="72036"/>
    <lineage>
        <taxon>Eukaryota</taxon>
        <taxon>Metazoa</taxon>
        <taxon>Ecdysozoa</taxon>
        <taxon>Arthropoda</taxon>
        <taxon>Crustacea</taxon>
        <taxon>Multicrustacea</taxon>
        <taxon>Hexanauplia</taxon>
        <taxon>Copepoda</taxon>
        <taxon>Siphonostomatoida</taxon>
        <taxon>Caligidae</taxon>
        <taxon>Lepeophtheirus</taxon>
    </lineage>
</organism>
<name>A0A0K2TE42_LEPSM</name>
<accession>A0A0K2TE42</accession>
<dbReference type="InterPro" id="IPR048365">
    <property type="entry name" value="TNP-like_RNaseH_N"/>
</dbReference>
<feature type="domain" description="Transposable element P transposase-like RNase H" evidence="1">
    <location>
        <begin position="45"/>
        <end position="165"/>
    </location>
</feature>
<evidence type="ECO:0000313" key="2">
    <source>
        <dbReference type="EMBL" id="CDW24293.1"/>
    </source>
</evidence>
<dbReference type="Pfam" id="PF21787">
    <property type="entry name" value="TNP-like_RNaseH_N"/>
    <property type="match status" value="1"/>
</dbReference>